<sequence length="86" mass="9419">MTIRAAPGCIPCPFGDGIAIFDTNSNSYFSMNAVGEFVWSQLDQPVEIEVLVGRVADRYRIEPSVCEGDIRKLVDDLAANRLVTLA</sequence>
<evidence type="ECO:0000313" key="1">
    <source>
        <dbReference type="EMBL" id="PTR19630.1"/>
    </source>
</evidence>
<dbReference type="InterPro" id="IPR008792">
    <property type="entry name" value="PQQD"/>
</dbReference>
<name>A0A2T5KB41_9RHOB</name>
<comment type="caution">
    <text evidence="1">The sequence shown here is derived from an EMBL/GenBank/DDBJ whole genome shotgun (WGS) entry which is preliminary data.</text>
</comment>
<dbReference type="EMBL" id="QAOT01000004">
    <property type="protein sequence ID" value="PTR19630.1"/>
    <property type="molecule type" value="Genomic_DNA"/>
</dbReference>
<dbReference type="RefSeq" id="WP_011908979.1">
    <property type="nucleotide sequence ID" value="NZ_CP090021.1"/>
</dbReference>
<dbReference type="Proteomes" id="UP000244060">
    <property type="component" value="Unassembled WGS sequence"/>
</dbReference>
<dbReference type="Pfam" id="PF05402">
    <property type="entry name" value="PqqD"/>
    <property type="match status" value="1"/>
</dbReference>
<dbReference type="OrthoDB" id="1495225at2"/>
<dbReference type="Gene3D" id="1.10.10.1150">
    <property type="entry name" value="Coenzyme PQQ synthesis protein D (PqqD)"/>
    <property type="match status" value="1"/>
</dbReference>
<protein>
    <submittedName>
        <fullName evidence="1">Coenzyme PQQ synthesis protein D (PqqD)</fullName>
    </submittedName>
</protein>
<evidence type="ECO:0000313" key="2">
    <source>
        <dbReference type="Proteomes" id="UP000244060"/>
    </source>
</evidence>
<dbReference type="AlphaFoldDB" id="A0A2T5KB41"/>
<reference evidence="1 2" key="1">
    <citation type="submission" date="2018-04" db="EMBL/GenBank/DDBJ databases">
        <title>Genomic Encyclopedia of Type Strains, Phase III (KMG-III): the genomes of soil and plant-associated and newly described type strains.</title>
        <authorList>
            <person name="Whitman W."/>
        </authorList>
    </citation>
    <scope>NUCLEOTIDE SEQUENCE [LARGE SCALE GENOMIC DNA]</scope>
    <source>
        <strain evidence="1 2">KA25</strain>
    </source>
</reference>
<proteinExistence type="predicted"/>
<keyword evidence="2" id="KW-1185">Reference proteome</keyword>
<organism evidence="1 2">
    <name type="scientific">Cereibacter azotoformans</name>
    <dbReference type="NCBI Taxonomy" id="43057"/>
    <lineage>
        <taxon>Bacteria</taxon>
        <taxon>Pseudomonadati</taxon>
        <taxon>Pseudomonadota</taxon>
        <taxon>Alphaproteobacteria</taxon>
        <taxon>Rhodobacterales</taxon>
        <taxon>Paracoccaceae</taxon>
        <taxon>Cereibacter</taxon>
    </lineage>
</organism>
<accession>A0A2T5KB41</accession>
<gene>
    <name evidence="1" type="ORF">C8J28_104114</name>
</gene>
<dbReference type="InterPro" id="IPR041881">
    <property type="entry name" value="PqqD_sf"/>
</dbReference>